<dbReference type="Proteomes" id="UP000602510">
    <property type="component" value="Unassembled WGS sequence"/>
</dbReference>
<dbReference type="InterPro" id="IPR029063">
    <property type="entry name" value="SAM-dependent_MTases_sf"/>
</dbReference>
<dbReference type="AlphaFoldDB" id="A0A833VTH3"/>
<dbReference type="PANTHER" id="PTHR14614">
    <property type="entry name" value="HEPATOCELLULAR CARCINOMA-ASSOCIATED ANTIGEN"/>
    <property type="match status" value="1"/>
</dbReference>
<organism evidence="1 2">
    <name type="scientific">Phytophthora infestans</name>
    <name type="common">Potato late blight agent</name>
    <name type="synonym">Botrytis infestans</name>
    <dbReference type="NCBI Taxonomy" id="4787"/>
    <lineage>
        <taxon>Eukaryota</taxon>
        <taxon>Sar</taxon>
        <taxon>Stramenopiles</taxon>
        <taxon>Oomycota</taxon>
        <taxon>Peronosporomycetes</taxon>
        <taxon>Peronosporales</taxon>
        <taxon>Peronosporaceae</taxon>
        <taxon>Phytophthora</taxon>
    </lineage>
</organism>
<dbReference type="GO" id="GO:0032259">
    <property type="term" value="P:methylation"/>
    <property type="evidence" value="ECO:0007669"/>
    <property type="project" value="UniProtKB-KW"/>
</dbReference>
<evidence type="ECO:0000313" key="2">
    <source>
        <dbReference type="Proteomes" id="UP000602510"/>
    </source>
</evidence>
<dbReference type="Gene3D" id="3.40.50.150">
    <property type="entry name" value="Vaccinia Virus protein VP39"/>
    <property type="match status" value="1"/>
</dbReference>
<comment type="caution">
    <text evidence="1">The sequence shown here is derived from an EMBL/GenBank/DDBJ whole genome shotgun (WGS) entry which is preliminary data.</text>
</comment>
<dbReference type="Pfam" id="PF10294">
    <property type="entry name" value="Methyltransf_16"/>
    <property type="match status" value="1"/>
</dbReference>
<dbReference type="InterPro" id="IPR019410">
    <property type="entry name" value="Methyltransf_16"/>
</dbReference>
<keyword evidence="1" id="KW-0808">Transferase</keyword>
<accession>A0A833VTH3</accession>
<dbReference type="EMBL" id="WSZM01001269">
    <property type="protein sequence ID" value="KAF4027829.1"/>
    <property type="molecule type" value="Genomic_DNA"/>
</dbReference>
<keyword evidence="2" id="KW-1185">Reference proteome</keyword>
<protein>
    <submittedName>
        <fullName evidence="1">Lysine methyltransferase</fullName>
    </submittedName>
</protein>
<dbReference type="SUPFAM" id="SSF53335">
    <property type="entry name" value="S-adenosyl-L-methionine-dependent methyltransferases"/>
    <property type="match status" value="1"/>
</dbReference>
<sequence>MSDLQDSGDGFWGRTEEREFSYVVTVPSSGENVSLTAVQDRDICAGTPEFPSHGHCVWDAALLLADYLQSKAKDEEGEGRSDFQDKKVVELGAGVGLVGMALAVLGARVILTDQEYALPLLNKNVAVNFLRGESNKLAAAAAIPVVEECQWGENVKSGGSLAAWVKDTDVVVFSDVLYNAAASILLIQTLHQLVSPTTDVIFSFETRNAAIEANFLQELRRTFDVDEVSRVSNARIFASFEYPDELFIFHARPKQDWR</sequence>
<evidence type="ECO:0000313" key="1">
    <source>
        <dbReference type="EMBL" id="KAF4027829.1"/>
    </source>
</evidence>
<name>A0A833VTH3_PHYIN</name>
<keyword evidence="1" id="KW-0489">Methyltransferase</keyword>
<gene>
    <name evidence="1" type="ORF">GN244_ATG20529</name>
</gene>
<proteinExistence type="predicted"/>
<dbReference type="PANTHER" id="PTHR14614:SF109">
    <property type="entry name" value="RIBOSOMAL LYSINE N-METHYLTRANSFERASE 5"/>
    <property type="match status" value="1"/>
</dbReference>
<reference evidence="1" key="1">
    <citation type="submission" date="2020-04" db="EMBL/GenBank/DDBJ databases">
        <title>Hybrid Assembly of Korean Phytophthora infestans isolates.</title>
        <authorList>
            <person name="Prokchorchik M."/>
            <person name="Lee Y."/>
            <person name="Seo J."/>
            <person name="Cho J.-H."/>
            <person name="Park Y.-E."/>
            <person name="Jang D.-C."/>
            <person name="Im J.-S."/>
            <person name="Choi J.-G."/>
            <person name="Park H.-J."/>
            <person name="Lee G.-B."/>
            <person name="Lee Y.-G."/>
            <person name="Hong S.-Y."/>
            <person name="Cho K."/>
            <person name="Sohn K.H."/>
        </authorList>
    </citation>
    <scope>NUCLEOTIDE SEQUENCE</scope>
    <source>
        <strain evidence="1">KR_1_A1</strain>
    </source>
</reference>
<dbReference type="GO" id="GO:0008168">
    <property type="term" value="F:methyltransferase activity"/>
    <property type="evidence" value="ECO:0007669"/>
    <property type="project" value="UniProtKB-KW"/>
</dbReference>